<evidence type="ECO:0000313" key="3">
    <source>
        <dbReference type="EMBL" id="SKM03951.1"/>
    </source>
</evidence>
<evidence type="ECO:0008006" key="5">
    <source>
        <dbReference type="Google" id="ProtNLM"/>
    </source>
</evidence>
<dbReference type="Proteomes" id="UP000190074">
    <property type="component" value="Unassembled WGS sequence"/>
</dbReference>
<protein>
    <recommendedName>
        <fullName evidence="5">Transmembrane protein</fullName>
    </recommendedName>
</protein>
<dbReference type="RefSeq" id="WP_165643952.1">
    <property type="nucleotide sequence ID" value="NZ_FVGW01000004.1"/>
</dbReference>
<keyword evidence="2" id="KW-0472">Membrane</keyword>
<sequence>MSAESVQTVLFVAIPLGAVAAVLALIVALIVFMSRRAKRRNQQPQPLDDDPTTEVQTN</sequence>
<evidence type="ECO:0000256" key="1">
    <source>
        <dbReference type="SAM" id="MobiDB-lite"/>
    </source>
</evidence>
<feature type="region of interest" description="Disordered" evidence="1">
    <location>
        <begin position="37"/>
        <end position="58"/>
    </location>
</feature>
<accession>A0A1U0V2N4</accession>
<keyword evidence="2" id="KW-1133">Transmembrane helix</keyword>
<organism evidence="3 4">
    <name type="scientific">Mycobacteroides abscessus subsp. massiliense</name>
    <dbReference type="NCBI Taxonomy" id="1962118"/>
    <lineage>
        <taxon>Bacteria</taxon>
        <taxon>Bacillati</taxon>
        <taxon>Actinomycetota</taxon>
        <taxon>Actinomycetes</taxon>
        <taxon>Mycobacteriales</taxon>
        <taxon>Mycobacteriaceae</taxon>
        <taxon>Mycobacteroides</taxon>
        <taxon>Mycobacteroides abscessus</taxon>
    </lineage>
</organism>
<name>A0A1U0V2N4_9MYCO</name>
<proteinExistence type="predicted"/>
<evidence type="ECO:0000313" key="4">
    <source>
        <dbReference type="Proteomes" id="UP000190074"/>
    </source>
</evidence>
<keyword evidence="2" id="KW-0812">Transmembrane</keyword>
<gene>
    <name evidence="3" type="ORF">SAMEA2259716_02382</name>
</gene>
<dbReference type="AlphaFoldDB" id="A0A1U0V2N4"/>
<evidence type="ECO:0000256" key="2">
    <source>
        <dbReference type="SAM" id="Phobius"/>
    </source>
</evidence>
<feature type="transmembrane region" description="Helical" evidence="2">
    <location>
        <begin position="6"/>
        <end position="32"/>
    </location>
</feature>
<reference evidence="3 4" key="1">
    <citation type="submission" date="2016-11" db="EMBL/GenBank/DDBJ databases">
        <authorList>
            <consortium name="Pathogen Informatics"/>
        </authorList>
    </citation>
    <scope>NUCLEOTIDE SEQUENCE [LARGE SCALE GENOMIC DNA]</scope>
    <source>
        <strain evidence="3 4">911</strain>
    </source>
</reference>
<dbReference type="EMBL" id="FVGW01000004">
    <property type="protein sequence ID" value="SKM03951.1"/>
    <property type="molecule type" value="Genomic_DNA"/>
</dbReference>